<feature type="transmembrane region" description="Helical" evidence="7">
    <location>
        <begin position="178"/>
        <end position="201"/>
    </location>
</feature>
<dbReference type="Gene3D" id="1.20.1250.20">
    <property type="entry name" value="MFS general substrate transporter like domains"/>
    <property type="match status" value="2"/>
</dbReference>
<feature type="transmembrane region" description="Helical" evidence="7">
    <location>
        <begin position="240"/>
        <end position="260"/>
    </location>
</feature>
<keyword evidence="3" id="KW-0813">Transport</keyword>
<dbReference type="PANTHER" id="PTHR23514">
    <property type="entry name" value="BYPASS OF STOP CODON PROTEIN 6"/>
    <property type="match status" value="1"/>
</dbReference>
<dbReference type="SUPFAM" id="SSF103473">
    <property type="entry name" value="MFS general substrate transporter"/>
    <property type="match status" value="1"/>
</dbReference>
<feature type="transmembrane region" description="Helical" evidence="7">
    <location>
        <begin position="333"/>
        <end position="357"/>
    </location>
</feature>
<evidence type="ECO:0000256" key="5">
    <source>
        <dbReference type="ARBA" id="ARBA00022989"/>
    </source>
</evidence>
<organism evidence="9">
    <name type="scientific">Cyberlindnera americana</name>
    <dbReference type="NCBI Taxonomy" id="36016"/>
    <lineage>
        <taxon>Eukaryota</taxon>
        <taxon>Fungi</taxon>
        <taxon>Dikarya</taxon>
        <taxon>Ascomycota</taxon>
        <taxon>Saccharomycotina</taxon>
        <taxon>Saccharomycetes</taxon>
        <taxon>Phaffomycetales</taxon>
        <taxon>Phaffomycetaceae</taxon>
        <taxon>Cyberlindnera</taxon>
    </lineage>
</organism>
<keyword evidence="6 7" id="KW-0472">Membrane</keyword>
<dbReference type="AlphaFoldDB" id="A0A5P8N9E8"/>
<dbReference type="PANTHER" id="PTHR23514:SF3">
    <property type="entry name" value="BYPASS OF STOP CODON PROTEIN 6"/>
    <property type="match status" value="1"/>
</dbReference>
<evidence type="ECO:0000259" key="8">
    <source>
        <dbReference type="PROSITE" id="PS50850"/>
    </source>
</evidence>
<feature type="transmembrane region" description="Helical" evidence="7">
    <location>
        <begin position="369"/>
        <end position="388"/>
    </location>
</feature>
<evidence type="ECO:0000313" key="9">
    <source>
        <dbReference type="EMBL" id="QFR37137.1"/>
    </source>
</evidence>
<dbReference type="GO" id="GO:0016020">
    <property type="term" value="C:membrane"/>
    <property type="evidence" value="ECO:0007669"/>
    <property type="project" value="TreeGrafter"/>
</dbReference>
<dbReference type="InterPro" id="IPR051788">
    <property type="entry name" value="MFS_Transporter"/>
</dbReference>
<protein>
    <submittedName>
        <fullName evidence="9">MFS transporter</fullName>
    </submittedName>
</protein>
<dbReference type="PROSITE" id="PS50850">
    <property type="entry name" value="MFS"/>
    <property type="match status" value="1"/>
</dbReference>
<feature type="transmembrane region" description="Helical" evidence="7">
    <location>
        <begin position="123"/>
        <end position="142"/>
    </location>
</feature>
<dbReference type="InterPro" id="IPR020846">
    <property type="entry name" value="MFS_dom"/>
</dbReference>
<comment type="similarity">
    <text evidence="2">Belongs to the major facilitator superfamily.</text>
</comment>
<feature type="transmembrane region" description="Helical" evidence="7">
    <location>
        <begin position="432"/>
        <end position="453"/>
    </location>
</feature>
<accession>A0A5P8N9E8</accession>
<evidence type="ECO:0000256" key="1">
    <source>
        <dbReference type="ARBA" id="ARBA00004127"/>
    </source>
</evidence>
<dbReference type="GO" id="GO:0012505">
    <property type="term" value="C:endomembrane system"/>
    <property type="evidence" value="ECO:0007669"/>
    <property type="project" value="UniProtKB-SubCell"/>
</dbReference>
<feature type="transmembrane region" description="Helical" evidence="7">
    <location>
        <begin position="298"/>
        <end position="321"/>
    </location>
</feature>
<evidence type="ECO:0000256" key="6">
    <source>
        <dbReference type="ARBA" id="ARBA00023136"/>
    </source>
</evidence>
<dbReference type="InterPro" id="IPR011701">
    <property type="entry name" value="MFS"/>
</dbReference>
<evidence type="ECO:0000256" key="3">
    <source>
        <dbReference type="ARBA" id="ARBA00022448"/>
    </source>
</evidence>
<dbReference type="EMBL" id="MK890632">
    <property type="protein sequence ID" value="QFR37137.1"/>
    <property type="molecule type" value="Genomic_DNA"/>
</dbReference>
<proteinExistence type="inferred from homology"/>
<dbReference type="InterPro" id="IPR036259">
    <property type="entry name" value="MFS_trans_sf"/>
</dbReference>
<dbReference type="Pfam" id="PF07690">
    <property type="entry name" value="MFS_1"/>
    <property type="match status" value="1"/>
</dbReference>
<evidence type="ECO:0000256" key="2">
    <source>
        <dbReference type="ARBA" id="ARBA00008335"/>
    </source>
</evidence>
<feature type="transmembrane region" description="Helical" evidence="7">
    <location>
        <begin position="400"/>
        <end position="420"/>
    </location>
</feature>
<name>A0A5P8N9E8_9ASCO</name>
<gene>
    <name evidence="9" type="ORF">g3612</name>
</gene>
<sequence length="490" mass="54758">MDDLLRTVLTHKSSRATLLSKRSSIFALNEDYLRFGTPPQTPLIPYHTNTDTVTVEAKDSTEPYTVEHDGHLIHIYPKDWRHSALLRSQICVCFFLFSLTGLADQTIGTLMPTLVEHFHSTQTDVTVIFMTSFIGYTLAAFVNEIVHSKCGRRGVLIIGCLGPMITFAVNSFHDSLPLFVGIYVIMGLGTGLMGSAINVYLSSLVDRNELMGLLHGFYGVGSIISPPLVSWISSKMGYKYFYFILSLLYFIGLLCVVMTFKHETKWKYSYMILPTECDYDFIEAPEPTGPLEMLKKKLILAFCMFLFFYVGSETSIGSWLLTYLKEVKGVDQFDAAIIVSWFWSGLTFGRMALGFLTKTFSTEYIAAKLYGWLSWVSYTAFVLYSLSYDGEHFVLFCKPFVFIAGTFIGPIYPTVSVVLLKLLPIHQQVSGVGIASSIGGSGSAIVPFIVGSISRSIGFNWLLVVIDIVLLAYCFVWEGVPKFSGSLAHW</sequence>
<keyword evidence="5 7" id="KW-1133">Transmembrane helix</keyword>
<feature type="transmembrane region" description="Helical" evidence="7">
    <location>
        <begin position="459"/>
        <end position="477"/>
    </location>
</feature>
<evidence type="ECO:0000256" key="4">
    <source>
        <dbReference type="ARBA" id="ARBA00022692"/>
    </source>
</evidence>
<feature type="domain" description="Major facilitator superfamily (MFS) profile" evidence="8">
    <location>
        <begin position="89"/>
        <end position="484"/>
    </location>
</feature>
<comment type="subcellular location">
    <subcellularLocation>
        <location evidence="1">Endomembrane system</location>
        <topology evidence="1">Multi-pass membrane protein</topology>
    </subcellularLocation>
</comment>
<feature type="transmembrane region" description="Helical" evidence="7">
    <location>
        <begin position="154"/>
        <end position="172"/>
    </location>
</feature>
<feature type="transmembrane region" description="Helical" evidence="7">
    <location>
        <begin position="213"/>
        <end position="234"/>
    </location>
</feature>
<keyword evidence="4 7" id="KW-0812">Transmembrane</keyword>
<reference evidence="9" key="1">
    <citation type="journal article" date="2019" name="Front. Microbiol.">
        <title>An Overview of Genes From Cyberlindnera americana, a Symbiont Yeast Isolated From the Gut of the Bark Beetle Dendroctonus rhizophagus (Curculionidae: Scolytinae), Involved in the Detoxification Process Using Genome and Transcriptome Data.</title>
        <authorList>
            <person name="Soto-Robles L.V."/>
            <person name="Torres-Banda V."/>
            <person name="Rivera-Orduna F.N."/>
            <person name="Curiel-Quesada E."/>
            <person name="Hidalgo-Lara M.E."/>
            <person name="Zuniga G."/>
        </authorList>
    </citation>
    <scope>NUCLEOTIDE SEQUENCE</scope>
    <source>
        <strain evidence="9">ChDrAdgY46</strain>
    </source>
</reference>
<evidence type="ECO:0000256" key="7">
    <source>
        <dbReference type="SAM" id="Phobius"/>
    </source>
</evidence>
<dbReference type="GO" id="GO:0022857">
    <property type="term" value="F:transmembrane transporter activity"/>
    <property type="evidence" value="ECO:0007669"/>
    <property type="project" value="InterPro"/>
</dbReference>